<dbReference type="Proteomes" id="UP000291933">
    <property type="component" value="Unassembled WGS sequence"/>
</dbReference>
<feature type="transmembrane region" description="Helical" evidence="1">
    <location>
        <begin position="20"/>
        <end position="43"/>
    </location>
</feature>
<proteinExistence type="predicted"/>
<feature type="transmembrane region" description="Helical" evidence="1">
    <location>
        <begin position="50"/>
        <end position="71"/>
    </location>
</feature>
<reference evidence="2 3" key="1">
    <citation type="submission" date="2019-01" db="EMBL/GenBank/DDBJ databases">
        <title>Lactibacter flavus gen. nov., sp. nov., a novel bacterium of the family Propionibacteriaceae isolated from raw milk and dairy products.</title>
        <authorList>
            <person name="Huptas C."/>
            <person name="Wenning M."/>
            <person name="Breitenwieser F."/>
            <person name="Doll E."/>
            <person name="Von Neubeck M."/>
            <person name="Busse H.-J."/>
            <person name="Scherer S."/>
        </authorList>
    </citation>
    <scope>NUCLEOTIDE SEQUENCE [LARGE SCALE GENOMIC DNA]</scope>
    <source>
        <strain evidence="2 3">DSM 22130</strain>
    </source>
</reference>
<dbReference type="NCBIfam" id="NF042935">
    <property type="entry name" value="SCO6880_fam"/>
    <property type="match status" value="1"/>
</dbReference>
<keyword evidence="1" id="KW-1133">Transmembrane helix</keyword>
<dbReference type="InterPro" id="IPR049978">
    <property type="entry name" value="SCO6880-like"/>
</dbReference>
<evidence type="ECO:0000256" key="1">
    <source>
        <dbReference type="SAM" id="Phobius"/>
    </source>
</evidence>
<gene>
    <name evidence="2" type="ORF">ET996_07600</name>
</gene>
<dbReference type="RefSeq" id="WP_131171952.1">
    <property type="nucleotide sequence ID" value="NZ_FXTL01000006.1"/>
</dbReference>
<dbReference type="OrthoDB" id="5169343at2"/>
<name>A0A4Q9KL67_PROTD</name>
<dbReference type="EMBL" id="SDMR01000007">
    <property type="protein sequence ID" value="TBT95114.1"/>
    <property type="molecule type" value="Genomic_DNA"/>
</dbReference>
<keyword evidence="3" id="KW-1185">Reference proteome</keyword>
<dbReference type="AlphaFoldDB" id="A0A4Q9KL67"/>
<organism evidence="2 3">
    <name type="scientific">Propioniciclava tarda</name>
    <dbReference type="NCBI Taxonomy" id="433330"/>
    <lineage>
        <taxon>Bacteria</taxon>
        <taxon>Bacillati</taxon>
        <taxon>Actinomycetota</taxon>
        <taxon>Actinomycetes</taxon>
        <taxon>Propionibacteriales</taxon>
        <taxon>Propionibacteriaceae</taxon>
        <taxon>Propioniciclava</taxon>
    </lineage>
</organism>
<protein>
    <submittedName>
        <fullName evidence="2">PrgI family protein</fullName>
    </submittedName>
</protein>
<comment type="caution">
    <text evidence="2">The sequence shown here is derived from an EMBL/GenBank/DDBJ whole genome shotgun (WGS) entry which is preliminary data.</text>
</comment>
<accession>A0A4Q9KL67</accession>
<evidence type="ECO:0000313" key="2">
    <source>
        <dbReference type="EMBL" id="TBT95114.1"/>
    </source>
</evidence>
<keyword evidence="1" id="KW-0812">Transmembrane</keyword>
<evidence type="ECO:0000313" key="3">
    <source>
        <dbReference type="Proteomes" id="UP000291933"/>
    </source>
</evidence>
<sequence length="509" mass="53991">MSETTERRVAVYRDYGPDRVGFFFGLTGWQLIVTVVAFLPVLAAINGQRWLLAGELAGVGVLISALVTIPVRGRSATGWLAASVRFAVGKAFGWTTWRSKAATGVADDLTKADLPGVLAGLAIHDGPPTGPTQHRIALIQDHAARTWAITAAITHPGVGLADAATRDAYGRGLAELLDVAARTDLISDVMFLVRTVPDDGAEREQWITRHRRPDGPALSRRVNDDLAIMLSTAAVRTETFVTIVIPEQRLARQAREFGGGLDGRARVLYALASEMGDMLRGAIGATDVTWLTSPQLALAVRTGFAPGDRAGIIDALAAHAADPTVNADVPWAMAGPSGADPALRHHSHDAWNSISATIKLPDRGACLGALAPILTPAERGERRSVLVAYPLLASGRAERQTASGEWSADMAEGLRAKAGIRARARDRTNTARAHNLDTKLASGHTLTRPYAIATVTVPKTMRIAQYGRLLDASIRRAGYAPLRLDLAQGTAFAAGTLPVGIGLARTADR</sequence>
<keyword evidence="1" id="KW-0472">Membrane</keyword>